<reference evidence="10 11" key="1">
    <citation type="submission" date="2019-09" db="EMBL/GenBank/DDBJ databases">
        <title>Nocardioides panacisoli sp. nov., isolated from the soil of a ginseng field.</title>
        <authorList>
            <person name="Cho C."/>
        </authorList>
    </citation>
    <scope>NUCLEOTIDE SEQUENCE [LARGE SCALE GENOMIC DNA]</scope>
    <source>
        <strain evidence="10 11">BN130099</strain>
    </source>
</reference>
<evidence type="ECO:0000313" key="11">
    <source>
        <dbReference type="Proteomes" id="UP000325003"/>
    </source>
</evidence>
<dbReference type="InterPro" id="IPR017972">
    <property type="entry name" value="Cyt_P450_CS"/>
</dbReference>
<dbReference type="PANTHER" id="PTHR24286">
    <property type="entry name" value="CYTOCHROME P450 26"/>
    <property type="match status" value="1"/>
</dbReference>
<dbReference type="GO" id="GO:0016125">
    <property type="term" value="P:sterol metabolic process"/>
    <property type="evidence" value="ECO:0007669"/>
    <property type="project" value="TreeGrafter"/>
</dbReference>
<dbReference type="EMBL" id="VUJV01000006">
    <property type="protein sequence ID" value="KAA1416944.1"/>
    <property type="molecule type" value="Genomic_DNA"/>
</dbReference>
<protein>
    <submittedName>
        <fullName evidence="10">Cytochrome P450</fullName>
    </submittedName>
</protein>
<accession>A0A5B1L9I0</accession>
<evidence type="ECO:0000256" key="3">
    <source>
        <dbReference type="ARBA" id="ARBA00022617"/>
    </source>
</evidence>
<evidence type="ECO:0000256" key="9">
    <source>
        <dbReference type="RuleBase" id="RU000461"/>
    </source>
</evidence>
<evidence type="ECO:0000256" key="6">
    <source>
        <dbReference type="ARBA" id="ARBA00023004"/>
    </source>
</evidence>
<keyword evidence="11" id="KW-1185">Reference proteome</keyword>
<dbReference type="InterPro" id="IPR002403">
    <property type="entry name" value="Cyt_P450_E_grp-IV"/>
</dbReference>
<dbReference type="Gene3D" id="1.10.630.10">
    <property type="entry name" value="Cytochrome P450"/>
    <property type="match status" value="1"/>
</dbReference>
<gene>
    <name evidence="10" type="ORF">F0U44_17330</name>
</gene>
<dbReference type="SUPFAM" id="SSF48264">
    <property type="entry name" value="Cytochrome P450"/>
    <property type="match status" value="1"/>
</dbReference>
<evidence type="ECO:0000256" key="8">
    <source>
        <dbReference type="PIRSR" id="PIRSR602403-1"/>
    </source>
</evidence>
<dbReference type="GO" id="GO:0020037">
    <property type="term" value="F:heme binding"/>
    <property type="evidence" value="ECO:0007669"/>
    <property type="project" value="InterPro"/>
</dbReference>
<sequence>MSIALDVPAGSGLKTIRGDGTNLVTQALRFRTHESRLREYARLRETYGDLSLINNLGLTTVVAQGPDAAEQILVNRDRAFANAPAWGYYIGPFFERGVMLMDFDEHHAHRRVMQSAFGRQELEGYLTRMIPTVQQRLRRWSSGPSFRMQDNLKELTLDIALDVFVGVHLTDSEAARLNKAFIAAVRAGASIIRKPVPGLGWDRGLRARKVLEEFFHTHIDHKRNAGGDDLFANLCRARDEDGNSFTDDDVVNHMIFVLMAAHDTSTITMATMAYYLARHPEWQQRLRDEANSLDEVTSLSDLDALPALDRCMKEALRLHAPVPLLPRQAVKDTVLLGHHIPAGTHLVVPLYANHYDPKIWPDPHRFDPDRFSDERREDKAHRLAWEPFGGGVHKCIGLYFGGMEVKATFHQLLRSFSWSVPDNYRWPLDLTAMPVVKDGLPVHLERIALPAADMPRGPFTGGN</sequence>
<dbReference type="GO" id="GO:0016705">
    <property type="term" value="F:oxidoreductase activity, acting on paired donors, with incorporation or reduction of molecular oxygen"/>
    <property type="evidence" value="ECO:0007669"/>
    <property type="project" value="InterPro"/>
</dbReference>
<dbReference type="PANTHER" id="PTHR24286:SF24">
    <property type="entry name" value="LANOSTEROL 14-ALPHA DEMETHYLASE"/>
    <property type="match status" value="1"/>
</dbReference>
<organism evidence="10 11">
    <name type="scientific">Nocardioides humilatus</name>
    <dbReference type="NCBI Taxonomy" id="2607660"/>
    <lineage>
        <taxon>Bacteria</taxon>
        <taxon>Bacillati</taxon>
        <taxon>Actinomycetota</taxon>
        <taxon>Actinomycetes</taxon>
        <taxon>Propionibacteriales</taxon>
        <taxon>Nocardioidaceae</taxon>
        <taxon>Nocardioides</taxon>
    </lineage>
</organism>
<evidence type="ECO:0000313" key="10">
    <source>
        <dbReference type="EMBL" id="KAA1416944.1"/>
    </source>
</evidence>
<dbReference type="Pfam" id="PF00067">
    <property type="entry name" value="p450"/>
    <property type="match status" value="1"/>
</dbReference>
<dbReference type="CDD" id="cd11045">
    <property type="entry name" value="CYP136-like"/>
    <property type="match status" value="1"/>
</dbReference>
<keyword evidence="5 9" id="KW-0560">Oxidoreductase</keyword>
<dbReference type="PROSITE" id="PS00086">
    <property type="entry name" value="CYTOCHROME_P450"/>
    <property type="match status" value="1"/>
</dbReference>
<evidence type="ECO:0000256" key="7">
    <source>
        <dbReference type="ARBA" id="ARBA00023033"/>
    </source>
</evidence>
<dbReference type="RefSeq" id="WP_149729614.1">
    <property type="nucleotide sequence ID" value="NZ_VUJV01000006.1"/>
</dbReference>
<keyword evidence="6 8" id="KW-0408">Iron</keyword>
<feature type="binding site" description="axial binding residue" evidence="8">
    <location>
        <position position="395"/>
    </location>
    <ligand>
        <name>heme</name>
        <dbReference type="ChEBI" id="CHEBI:30413"/>
    </ligand>
    <ligandPart>
        <name>Fe</name>
        <dbReference type="ChEBI" id="CHEBI:18248"/>
    </ligandPart>
</feature>
<keyword evidence="3 8" id="KW-0349">Heme</keyword>
<name>A0A5B1L9I0_9ACTN</name>
<reference evidence="10 11" key="2">
    <citation type="submission" date="2019-09" db="EMBL/GenBank/DDBJ databases">
        <authorList>
            <person name="Jin C."/>
        </authorList>
    </citation>
    <scope>NUCLEOTIDE SEQUENCE [LARGE SCALE GENOMIC DNA]</scope>
    <source>
        <strain evidence="10 11">BN130099</strain>
    </source>
</reference>
<evidence type="ECO:0000256" key="2">
    <source>
        <dbReference type="ARBA" id="ARBA00010617"/>
    </source>
</evidence>
<keyword evidence="7 9" id="KW-0503">Monooxygenase</keyword>
<evidence type="ECO:0000256" key="4">
    <source>
        <dbReference type="ARBA" id="ARBA00022723"/>
    </source>
</evidence>
<dbReference type="InterPro" id="IPR001128">
    <property type="entry name" value="Cyt_P450"/>
</dbReference>
<evidence type="ECO:0000256" key="1">
    <source>
        <dbReference type="ARBA" id="ARBA00001971"/>
    </source>
</evidence>
<evidence type="ECO:0000256" key="5">
    <source>
        <dbReference type="ARBA" id="ARBA00023002"/>
    </source>
</evidence>
<comment type="cofactor">
    <cofactor evidence="1 8">
        <name>heme</name>
        <dbReference type="ChEBI" id="CHEBI:30413"/>
    </cofactor>
</comment>
<keyword evidence="4 8" id="KW-0479">Metal-binding</keyword>
<dbReference type="GO" id="GO:0005506">
    <property type="term" value="F:iron ion binding"/>
    <property type="evidence" value="ECO:0007669"/>
    <property type="project" value="InterPro"/>
</dbReference>
<dbReference type="GO" id="GO:0004497">
    <property type="term" value="F:monooxygenase activity"/>
    <property type="evidence" value="ECO:0007669"/>
    <property type="project" value="UniProtKB-KW"/>
</dbReference>
<dbReference type="InterPro" id="IPR036396">
    <property type="entry name" value="Cyt_P450_sf"/>
</dbReference>
<proteinExistence type="inferred from homology"/>
<dbReference type="AlphaFoldDB" id="A0A5B1L9I0"/>
<comment type="caution">
    <text evidence="10">The sequence shown here is derived from an EMBL/GenBank/DDBJ whole genome shotgun (WGS) entry which is preliminary data.</text>
</comment>
<comment type="similarity">
    <text evidence="2 9">Belongs to the cytochrome P450 family.</text>
</comment>
<dbReference type="PRINTS" id="PR00465">
    <property type="entry name" value="EP450IV"/>
</dbReference>
<dbReference type="Proteomes" id="UP000325003">
    <property type="component" value="Unassembled WGS sequence"/>
</dbReference>